<feature type="domain" description="SnoaL-like" evidence="1">
    <location>
        <begin position="16"/>
        <end position="108"/>
    </location>
</feature>
<dbReference type="Pfam" id="PF12680">
    <property type="entry name" value="SnoaL_2"/>
    <property type="match status" value="1"/>
</dbReference>
<dbReference type="PANTHER" id="PTHR34003:SF2">
    <property type="entry name" value="SNOAL-LIKE DOMAIN-CONTAINING PROTEIN"/>
    <property type="match status" value="1"/>
</dbReference>
<reference evidence="2 3" key="1">
    <citation type="submission" date="2018-07" db="EMBL/GenBank/DDBJ databases">
        <title>Genome analysis of Runella aurantiaca.</title>
        <authorList>
            <person name="Yang X."/>
        </authorList>
    </citation>
    <scope>NUCLEOTIDE SEQUENCE [LARGE SCALE GENOMIC DNA]</scope>
    <source>
        <strain evidence="2 3">YX9</strain>
    </source>
</reference>
<dbReference type="AlphaFoldDB" id="A0A369I5A0"/>
<organism evidence="2 3">
    <name type="scientific">Runella aurantiaca</name>
    <dbReference type="NCBI Taxonomy" id="2282308"/>
    <lineage>
        <taxon>Bacteria</taxon>
        <taxon>Pseudomonadati</taxon>
        <taxon>Bacteroidota</taxon>
        <taxon>Cytophagia</taxon>
        <taxon>Cytophagales</taxon>
        <taxon>Spirosomataceae</taxon>
        <taxon>Runella</taxon>
    </lineage>
</organism>
<evidence type="ECO:0000313" key="3">
    <source>
        <dbReference type="Proteomes" id="UP000253141"/>
    </source>
</evidence>
<name>A0A369I5A0_9BACT</name>
<comment type="caution">
    <text evidence="2">The sequence shown here is derived from an EMBL/GenBank/DDBJ whole genome shotgun (WGS) entry which is preliminary data.</text>
</comment>
<proteinExistence type="predicted"/>
<dbReference type="InterPro" id="IPR037401">
    <property type="entry name" value="SnoaL-like"/>
</dbReference>
<dbReference type="InterPro" id="IPR032710">
    <property type="entry name" value="NTF2-like_dom_sf"/>
</dbReference>
<gene>
    <name evidence="2" type="ORF">DVG78_19735</name>
</gene>
<sequence length="123" mass="14208">MLKQNFLRFQALIEQGKTLEAIEEWYAEEIVQIENTDEPIRGKDVLRQYEATNLAGVNSLSIKVVTVVIDEMQGLVLGEMEIKFDSKKSGPQQLNEAFVQRWEKGQIIHQRFYYSLPPHPTSV</sequence>
<dbReference type="SUPFAM" id="SSF54427">
    <property type="entry name" value="NTF2-like"/>
    <property type="match status" value="1"/>
</dbReference>
<dbReference type="Gene3D" id="3.10.450.50">
    <property type="match status" value="1"/>
</dbReference>
<keyword evidence="3" id="KW-1185">Reference proteome</keyword>
<dbReference type="EMBL" id="QPIW01000018">
    <property type="protein sequence ID" value="RDB04222.1"/>
    <property type="molecule type" value="Genomic_DNA"/>
</dbReference>
<evidence type="ECO:0000259" key="1">
    <source>
        <dbReference type="Pfam" id="PF12680"/>
    </source>
</evidence>
<protein>
    <submittedName>
        <fullName evidence="2">Nuclear transport factor 2 family protein</fullName>
    </submittedName>
</protein>
<dbReference type="RefSeq" id="WP_114462765.1">
    <property type="nucleotide sequence ID" value="NZ_QPIW01000018.1"/>
</dbReference>
<dbReference type="PANTHER" id="PTHR34003">
    <property type="entry name" value="BLL2395 PROTEIN"/>
    <property type="match status" value="1"/>
</dbReference>
<evidence type="ECO:0000313" key="2">
    <source>
        <dbReference type="EMBL" id="RDB04222.1"/>
    </source>
</evidence>
<dbReference type="Proteomes" id="UP000253141">
    <property type="component" value="Unassembled WGS sequence"/>
</dbReference>
<accession>A0A369I5A0</accession>
<dbReference type="OrthoDB" id="336094at2"/>